<evidence type="ECO:0000256" key="2">
    <source>
        <dbReference type="ARBA" id="ARBA00022448"/>
    </source>
</evidence>
<evidence type="ECO:0000256" key="5">
    <source>
        <dbReference type="ARBA" id="ARBA00022970"/>
    </source>
</evidence>
<dbReference type="PANTHER" id="PTHR43495">
    <property type="entry name" value="GABA PERMEASE"/>
    <property type="match status" value="1"/>
</dbReference>
<dbReference type="AlphaFoldDB" id="A0A163Y230"/>
<keyword evidence="11" id="KW-1185">Reference proteome</keyword>
<dbReference type="InterPro" id="IPR004841">
    <property type="entry name" value="AA-permease/SLC12A_dom"/>
</dbReference>
<feature type="transmembrane region" description="Helical" evidence="8">
    <location>
        <begin position="65"/>
        <end position="82"/>
    </location>
</feature>
<feature type="domain" description="Amino acid permease/ SLC12A" evidence="9">
    <location>
        <begin position="15"/>
        <end position="84"/>
    </location>
</feature>
<keyword evidence="6 8" id="KW-1133">Transmembrane helix</keyword>
<feature type="transmembrane region" description="Helical" evidence="8">
    <location>
        <begin position="24"/>
        <end position="45"/>
    </location>
</feature>
<organism evidence="10 11">
    <name type="scientific">Mycobacterium ostraviense</name>
    <dbReference type="NCBI Taxonomy" id="2738409"/>
    <lineage>
        <taxon>Bacteria</taxon>
        <taxon>Bacillati</taxon>
        <taxon>Actinomycetota</taxon>
        <taxon>Actinomycetes</taxon>
        <taxon>Mycobacteriales</taxon>
        <taxon>Mycobacteriaceae</taxon>
        <taxon>Mycobacterium</taxon>
    </lineage>
</organism>
<evidence type="ECO:0000256" key="1">
    <source>
        <dbReference type="ARBA" id="ARBA00004651"/>
    </source>
</evidence>
<protein>
    <recommendedName>
        <fullName evidence="9">Amino acid permease/ SLC12A domain-containing protein</fullName>
    </recommendedName>
</protein>
<evidence type="ECO:0000256" key="4">
    <source>
        <dbReference type="ARBA" id="ARBA00022692"/>
    </source>
</evidence>
<comment type="subcellular location">
    <subcellularLocation>
        <location evidence="1">Cell membrane</location>
        <topology evidence="1">Multi-pass membrane protein</topology>
    </subcellularLocation>
</comment>
<name>A0A163Y230_9MYCO</name>
<comment type="caution">
    <text evidence="10">The sequence shown here is derived from an EMBL/GenBank/DDBJ whole genome shotgun (WGS) entry which is preliminary data.</text>
</comment>
<gene>
    <name evidence="10" type="ORF">A4G28_09530</name>
</gene>
<evidence type="ECO:0000256" key="6">
    <source>
        <dbReference type="ARBA" id="ARBA00022989"/>
    </source>
</evidence>
<evidence type="ECO:0000256" key="7">
    <source>
        <dbReference type="ARBA" id="ARBA00023136"/>
    </source>
</evidence>
<dbReference type="Pfam" id="PF00324">
    <property type="entry name" value="AA_permease"/>
    <property type="match status" value="1"/>
</dbReference>
<dbReference type="GO" id="GO:0005886">
    <property type="term" value="C:plasma membrane"/>
    <property type="evidence" value="ECO:0007669"/>
    <property type="project" value="UniProtKB-SubCell"/>
</dbReference>
<keyword evidence="2" id="KW-0813">Transport</keyword>
<accession>A0A163Y230</accession>
<keyword evidence="7 8" id="KW-0472">Membrane</keyword>
<keyword evidence="4 8" id="KW-0812">Transmembrane</keyword>
<sequence length="130" mass="14998">MLLLTAIPLLYAGGSVVGTFTLITTISSLLFMFVWAMIILSYLAYRRRHPQRHATSNYQMPGGVMMCWAVLAFFVFVLWTLTTNTETLVALAWFPLWLMLLAVGWLVVRRRPGRTERSRRFQAKLEPVRC</sequence>
<evidence type="ECO:0000259" key="9">
    <source>
        <dbReference type="Pfam" id="PF00324"/>
    </source>
</evidence>
<dbReference type="PANTHER" id="PTHR43495:SF2">
    <property type="entry name" value="D-SERINE_D-ALANINE_GLYCINE TRANSPORTER"/>
    <property type="match status" value="1"/>
</dbReference>
<keyword evidence="5" id="KW-0029">Amino-acid transport</keyword>
<evidence type="ECO:0000313" key="11">
    <source>
        <dbReference type="Proteomes" id="UP000077342"/>
    </source>
</evidence>
<reference evidence="11" key="1">
    <citation type="submission" date="2016-04" db="EMBL/GenBank/DDBJ databases">
        <authorList>
            <person name="Strapagiel D."/>
            <person name="Borowka P."/>
            <person name="Marciniak B."/>
            <person name="Bakula Z."/>
            <person name="Van Ingen J."/>
            <person name="Safianowska A."/>
            <person name="Dziadek J."/>
            <person name="Jagielski T."/>
        </authorList>
    </citation>
    <scope>NUCLEOTIDE SEQUENCE [LARGE SCALE GENOMIC DNA]</scope>
    <source>
        <strain evidence="11">1010001458</strain>
    </source>
</reference>
<dbReference type="GO" id="GO:0055085">
    <property type="term" value="P:transmembrane transport"/>
    <property type="evidence" value="ECO:0007669"/>
    <property type="project" value="InterPro"/>
</dbReference>
<dbReference type="EMBL" id="LWCI01000132">
    <property type="protein sequence ID" value="KZS59997.1"/>
    <property type="molecule type" value="Genomic_DNA"/>
</dbReference>
<keyword evidence="3" id="KW-1003">Cell membrane</keyword>
<feature type="transmembrane region" description="Helical" evidence="8">
    <location>
        <begin position="88"/>
        <end position="108"/>
    </location>
</feature>
<dbReference type="Gene3D" id="1.20.1740.10">
    <property type="entry name" value="Amino acid/polyamine transporter I"/>
    <property type="match status" value="1"/>
</dbReference>
<evidence type="ECO:0000313" key="10">
    <source>
        <dbReference type="EMBL" id="KZS59997.1"/>
    </source>
</evidence>
<dbReference type="GO" id="GO:0006865">
    <property type="term" value="P:amino acid transport"/>
    <property type="evidence" value="ECO:0007669"/>
    <property type="project" value="UniProtKB-KW"/>
</dbReference>
<dbReference type="Proteomes" id="UP000077342">
    <property type="component" value="Unassembled WGS sequence"/>
</dbReference>
<evidence type="ECO:0000256" key="3">
    <source>
        <dbReference type="ARBA" id="ARBA00022475"/>
    </source>
</evidence>
<proteinExistence type="predicted"/>
<evidence type="ECO:0000256" key="8">
    <source>
        <dbReference type="SAM" id="Phobius"/>
    </source>
</evidence>